<feature type="compositionally biased region" description="Acidic residues" evidence="1">
    <location>
        <begin position="85"/>
        <end position="98"/>
    </location>
</feature>
<evidence type="ECO:0000313" key="3">
    <source>
        <dbReference type="Proteomes" id="UP000785200"/>
    </source>
</evidence>
<keyword evidence="3" id="KW-1185">Reference proteome</keyword>
<accession>A0A9P7B195</accession>
<dbReference type="AlphaFoldDB" id="A0A9P7B195"/>
<organism evidence="2 3">
    <name type="scientific">Hyphodiscus hymeniophilus</name>
    <dbReference type="NCBI Taxonomy" id="353542"/>
    <lineage>
        <taxon>Eukaryota</taxon>
        <taxon>Fungi</taxon>
        <taxon>Dikarya</taxon>
        <taxon>Ascomycota</taxon>
        <taxon>Pezizomycotina</taxon>
        <taxon>Leotiomycetes</taxon>
        <taxon>Helotiales</taxon>
        <taxon>Hyphodiscaceae</taxon>
        <taxon>Hyphodiscus</taxon>
    </lineage>
</organism>
<comment type="caution">
    <text evidence="2">The sequence shown here is derived from an EMBL/GenBank/DDBJ whole genome shotgun (WGS) entry which is preliminary data.</text>
</comment>
<protein>
    <submittedName>
        <fullName evidence="2">Uncharacterized protein</fullName>
    </submittedName>
</protein>
<gene>
    <name evidence="2" type="ORF">D0Z07_0114</name>
</gene>
<reference evidence="2" key="1">
    <citation type="submission" date="2019-07" db="EMBL/GenBank/DDBJ databases">
        <title>Hyphodiscus hymeniophilus genome sequencing and assembly.</title>
        <authorList>
            <person name="Kramer G."/>
            <person name="Nodwell J."/>
        </authorList>
    </citation>
    <scope>NUCLEOTIDE SEQUENCE</scope>
    <source>
        <strain evidence="2">ATCC 34498</strain>
    </source>
</reference>
<evidence type="ECO:0000256" key="1">
    <source>
        <dbReference type="SAM" id="MobiDB-lite"/>
    </source>
</evidence>
<feature type="region of interest" description="Disordered" evidence="1">
    <location>
        <begin position="81"/>
        <end position="107"/>
    </location>
</feature>
<dbReference type="EMBL" id="VNKQ01000002">
    <property type="protein sequence ID" value="KAG0652981.1"/>
    <property type="molecule type" value="Genomic_DNA"/>
</dbReference>
<name>A0A9P7B195_9HELO</name>
<proteinExistence type="predicted"/>
<dbReference type="Proteomes" id="UP000785200">
    <property type="component" value="Unassembled WGS sequence"/>
</dbReference>
<sequence length="254" mass="28984">MFDHFTFAAQPQTHLLDEAFPSPKDTSLPTVPRPQTSFPFHTNQNQCEINDIVAKLQQQTLQQRSRDELVKRFKAWRMESPNALEIDEEETESSEEGTDTASLPSTPTFTSVSCRRLQRQLNVQLQSCEIHVRDIGALVENMITSNSQCRVINVNRPFTPSTTLPEEGEMEVDPAEEFHETREEDVDEGYCEGVVDEDEETEMSLRRASAPTGVRKYNIRYGRSADVINIGGRVKVRNVPRMRRRRKEPGSGND</sequence>
<evidence type="ECO:0000313" key="2">
    <source>
        <dbReference type="EMBL" id="KAG0652981.1"/>
    </source>
</evidence>
<dbReference type="OrthoDB" id="3910171at2759"/>